<sequence length="110" mass="11778">ARPLLVSEAEIARDGNVRRPSGHRLPADSDGTSSAVNVRRLSGHRLPADSDGTSSAVNVRRLSGYRLPADSGGISSACCTVPPRRLDRFGTQVAFGSLAWGYWKWQPSTS</sequence>
<dbReference type="RefSeq" id="WP_378624637.1">
    <property type="nucleotide sequence ID" value="NZ_JBHUCM010000039.1"/>
</dbReference>
<evidence type="ECO:0000256" key="1">
    <source>
        <dbReference type="SAM" id="MobiDB-lite"/>
    </source>
</evidence>
<reference evidence="3" key="1">
    <citation type="journal article" date="2019" name="Int. J. Syst. Evol. Microbiol.">
        <title>The Global Catalogue of Microorganisms (GCM) 10K type strain sequencing project: providing services to taxonomists for standard genome sequencing and annotation.</title>
        <authorList>
            <consortium name="The Broad Institute Genomics Platform"/>
            <consortium name="The Broad Institute Genome Sequencing Center for Infectious Disease"/>
            <person name="Wu L."/>
            <person name="Ma J."/>
        </authorList>
    </citation>
    <scope>NUCLEOTIDE SEQUENCE [LARGE SCALE GENOMIC DNA]</scope>
    <source>
        <strain evidence="3">CGMCC 1.15399</strain>
    </source>
</reference>
<feature type="region of interest" description="Disordered" evidence="1">
    <location>
        <begin position="13"/>
        <end position="34"/>
    </location>
</feature>
<evidence type="ECO:0000313" key="2">
    <source>
        <dbReference type="EMBL" id="MFD1543679.1"/>
    </source>
</evidence>
<protein>
    <submittedName>
        <fullName evidence="2">Uncharacterized protein</fullName>
    </submittedName>
</protein>
<dbReference type="EMBL" id="JBHUCM010000039">
    <property type="protein sequence ID" value="MFD1543679.1"/>
    <property type="molecule type" value="Genomic_DNA"/>
</dbReference>
<gene>
    <name evidence="2" type="ORF">ACFSJ0_42010</name>
</gene>
<organism evidence="2 3">
    <name type="scientific">Nonomuraea guangzhouensis</name>
    <dbReference type="NCBI Taxonomy" id="1291555"/>
    <lineage>
        <taxon>Bacteria</taxon>
        <taxon>Bacillati</taxon>
        <taxon>Actinomycetota</taxon>
        <taxon>Actinomycetes</taxon>
        <taxon>Streptosporangiales</taxon>
        <taxon>Streptosporangiaceae</taxon>
        <taxon>Nonomuraea</taxon>
    </lineage>
</organism>
<accession>A0ABW4GMS2</accession>
<dbReference type="Proteomes" id="UP001597097">
    <property type="component" value="Unassembled WGS sequence"/>
</dbReference>
<comment type="caution">
    <text evidence="2">The sequence shown here is derived from an EMBL/GenBank/DDBJ whole genome shotgun (WGS) entry which is preliminary data.</text>
</comment>
<keyword evidence="3" id="KW-1185">Reference proteome</keyword>
<proteinExistence type="predicted"/>
<name>A0ABW4GMS2_9ACTN</name>
<evidence type="ECO:0000313" key="3">
    <source>
        <dbReference type="Proteomes" id="UP001597097"/>
    </source>
</evidence>
<feature type="non-terminal residue" evidence="2">
    <location>
        <position position="1"/>
    </location>
</feature>